<gene>
    <name evidence="1" type="ORF">METZ01_LOCUS418126</name>
</gene>
<evidence type="ECO:0000313" key="1">
    <source>
        <dbReference type="EMBL" id="SVD65272.1"/>
    </source>
</evidence>
<reference evidence="1" key="1">
    <citation type="submission" date="2018-05" db="EMBL/GenBank/DDBJ databases">
        <authorList>
            <person name="Lanie J.A."/>
            <person name="Ng W.-L."/>
            <person name="Kazmierczak K.M."/>
            <person name="Andrzejewski T.M."/>
            <person name="Davidsen T.M."/>
            <person name="Wayne K.J."/>
            <person name="Tettelin H."/>
            <person name="Glass J.I."/>
            <person name="Rusch D."/>
            <person name="Podicherti R."/>
            <person name="Tsui H.-C.T."/>
            <person name="Winkler M.E."/>
        </authorList>
    </citation>
    <scope>NUCLEOTIDE SEQUENCE</scope>
</reference>
<feature type="non-terminal residue" evidence="1">
    <location>
        <position position="1"/>
    </location>
</feature>
<dbReference type="InterPro" id="IPR036909">
    <property type="entry name" value="Cyt_c-like_dom_sf"/>
</dbReference>
<dbReference type="Gene3D" id="1.10.760.10">
    <property type="entry name" value="Cytochrome c-like domain"/>
    <property type="match status" value="1"/>
</dbReference>
<dbReference type="GO" id="GO:0009055">
    <property type="term" value="F:electron transfer activity"/>
    <property type="evidence" value="ECO:0007669"/>
    <property type="project" value="InterPro"/>
</dbReference>
<sequence>VEAEWLKQFVDMDVNELKKAGETLVSTLCITCHGVGERQPTAVYLGQGVNLLFSRSRMRGEHCMYWMLNPYRINQTTIMPKFADEEGRTGLIDLLDGDARRQFGTLWHYLKVLSK</sequence>
<dbReference type="AlphaFoldDB" id="A0A382X2H1"/>
<name>A0A382X2H1_9ZZZZ</name>
<dbReference type="SUPFAM" id="SSF46626">
    <property type="entry name" value="Cytochrome c"/>
    <property type="match status" value="1"/>
</dbReference>
<dbReference type="GO" id="GO:0020037">
    <property type="term" value="F:heme binding"/>
    <property type="evidence" value="ECO:0007669"/>
    <property type="project" value="InterPro"/>
</dbReference>
<protein>
    <recommendedName>
        <fullName evidence="2">Cytochrome c domain-containing protein</fullName>
    </recommendedName>
</protein>
<accession>A0A382X2H1</accession>
<evidence type="ECO:0008006" key="2">
    <source>
        <dbReference type="Google" id="ProtNLM"/>
    </source>
</evidence>
<organism evidence="1">
    <name type="scientific">marine metagenome</name>
    <dbReference type="NCBI Taxonomy" id="408172"/>
    <lineage>
        <taxon>unclassified sequences</taxon>
        <taxon>metagenomes</taxon>
        <taxon>ecological metagenomes</taxon>
    </lineage>
</organism>
<dbReference type="EMBL" id="UINC01164428">
    <property type="protein sequence ID" value="SVD65272.1"/>
    <property type="molecule type" value="Genomic_DNA"/>
</dbReference>
<proteinExistence type="predicted"/>